<feature type="transmembrane region" description="Helical" evidence="9">
    <location>
        <begin position="298"/>
        <end position="320"/>
    </location>
</feature>
<keyword evidence="4 9" id="KW-1133">Transmembrane helix</keyword>
<evidence type="ECO:0000256" key="7">
    <source>
        <dbReference type="ARBA" id="ARBA00023170"/>
    </source>
</evidence>
<dbReference type="PANTHER" id="PTHR24249:SF372">
    <property type="entry name" value="G-PROTEIN COUPLED RECEPTORS FAMILY 1 PROFILE DOMAIN-CONTAINING PROTEIN"/>
    <property type="match status" value="1"/>
</dbReference>
<evidence type="ECO:0000256" key="8">
    <source>
        <dbReference type="ARBA" id="ARBA00023224"/>
    </source>
</evidence>
<comment type="subcellular location">
    <subcellularLocation>
        <location evidence="1">Cell membrane</location>
        <topology evidence="1">Multi-pass membrane protein</topology>
    </subcellularLocation>
</comment>
<keyword evidence="7" id="KW-0675">Receptor</keyword>
<dbReference type="Gene3D" id="1.20.1070.10">
    <property type="entry name" value="Rhodopsin 7-helix transmembrane proteins"/>
    <property type="match status" value="1"/>
</dbReference>
<organism evidence="11 12">
    <name type="scientific">Rotaria socialis</name>
    <dbReference type="NCBI Taxonomy" id="392032"/>
    <lineage>
        <taxon>Eukaryota</taxon>
        <taxon>Metazoa</taxon>
        <taxon>Spiralia</taxon>
        <taxon>Gnathifera</taxon>
        <taxon>Rotifera</taxon>
        <taxon>Eurotatoria</taxon>
        <taxon>Bdelloidea</taxon>
        <taxon>Philodinida</taxon>
        <taxon>Philodinidae</taxon>
        <taxon>Rotaria</taxon>
    </lineage>
</organism>
<feature type="transmembrane region" description="Helical" evidence="9">
    <location>
        <begin position="51"/>
        <end position="72"/>
    </location>
</feature>
<evidence type="ECO:0000256" key="5">
    <source>
        <dbReference type="ARBA" id="ARBA00023040"/>
    </source>
</evidence>
<protein>
    <recommendedName>
        <fullName evidence="10">G-protein coupled receptors family 1 profile domain-containing protein</fullName>
    </recommendedName>
</protein>
<dbReference type="Proteomes" id="UP000663838">
    <property type="component" value="Unassembled WGS sequence"/>
</dbReference>
<keyword evidence="2" id="KW-1003">Cell membrane</keyword>
<dbReference type="SUPFAM" id="SSF81321">
    <property type="entry name" value="Family A G protein-coupled receptor-like"/>
    <property type="match status" value="1"/>
</dbReference>
<evidence type="ECO:0000259" key="10">
    <source>
        <dbReference type="PROSITE" id="PS50262"/>
    </source>
</evidence>
<keyword evidence="3 9" id="KW-0812">Transmembrane</keyword>
<feature type="transmembrane region" description="Helical" evidence="9">
    <location>
        <begin position="165"/>
        <end position="183"/>
    </location>
</feature>
<feature type="transmembrane region" description="Helical" evidence="9">
    <location>
        <begin position="216"/>
        <end position="238"/>
    </location>
</feature>
<feature type="transmembrane region" description="Helical" evidence="9">
    <location>
        <begin position="258"/>
        <end position="278"/>
    </location>
</feature>
<dbReference type="PROSITE" id="PS50262">
    <property type="entry name" value="G_PROTEIN_RECEP_F1_2"/>
    <property type="match status" value="1"/>
</dbReference>
<comment type="caution">
    <text evidence="11">The sequence shown here is derived from an EMBL/GenBank/DDBJ whole genome shotgun (WGS) entry which is preliminary data.</text>
</comment>
<name>A0A821EVH7_9BILA</name>
<feature type="transmembrane region" description="Helical" evidence="9">
    <location>
        <begin position="84"/>
        <end position="110"/>
    </location>
</feature>
<evidence type="ECO:0000256" key="6">
    <source>
        <dbReference type="ARBA" id="ARBA00023136"/>
    </source>
</evidence>
<feature type="domain" description="G-protein coupled receptors family 1 profile" evidence="10">
    <location>
        <begin position="49"/>
        <end position="315"/>
    </location>
</feature>
<evidence type="ECO:0000256" key="4">
    <source>
        <dbReference type="ARBA" id="ARBA00022989"/>
    </source>
</evidence>
<dbReference type="InterPro" id="IPR017452">
    <property type="entry name" value="GPCR_Rhodpsn_7TM"/>
</dbReference>
<evidence type="ECO:0000256" key="3">
    <source>
        <dbReference type="ARBA" id="ARBA00022692"/>
    </source>
</evidence>
<feature type="transmembrane region" description="Helical" evidence="9">
    <location>
        <begin position="122"/>
        <end position="144"/>
    </location>
</feature>
<dbReference type="AlphaFoldDB" id="A0A821EVH7"/>
<dbReference type="GO" id="GO:0005886">
    <property type="term" value="C:plasma membrane"/>
    <property type="evidence" value="ECO:0007669"/>
    <property type="project" value="UniProtKB-SubCell"/>
</dbReference>
<evidence type="ECO:0000256" key="9">
    <source>
        <dbReference type="SAM" id="Phobius"/>
    </source>
</evidence>
<keyword evidence="6 9" id="KW-0472">Membrane</keyword>
<reference evidence="11" key="1">
    <citation type="submission" date="2021-02" db="EMBL/GenBank/DDBJ databases">
        <authorList>
            <person name="Nowell W R."/>
        </authorList>
    </citation>
    <scope>NUCLEOTIDE SEQUENCE</scope>
</reference>
<dbReference type="PANTHER" id="PTHR24249">
    <property type="entry name" value="HISTAMINE RECEPTOR-RELATED G-PROTEIN COUPLED RECEPTOR"/>
    <property type="match status" value="1"/>
</dbReference>
<dbReference type="EMBL" id="CAJOBS010000770">
    <property type="protein sequence ID" value="CAF4639320.1"/>
    <property type="molecule type" value="Genomic_DNA"/>
</dbReference>
<keyword evidence="5" id="KW-0297">G-protein coupled receptor</keyword>
<evidence type="ECO:0000256" key="2">
    <source>
        <dbReference type="ARBA" id="ARBA00022475"/>
    </source>
</evidence>
<evidence type="ECO:0000256" key="1">
    <source>
        <dbReference type="ARBA" id="ARBA00004651"/>
    </source>
</evidence>
<sequence>MIKMNNTINCHNKRRDIAMRISIDSSTKPIVLLYNRTLENGVHDSNSNMNIILFIVMICVSIPSVFINLFAIYRLQANTKLSVFAFRTILHVSLFTTCTCVPLFLIELYFNSYFPLPPSICKIWFIVDYASTISLGLLVCWASIQRHILIFGPIHIKKLQSTLKYKLIPSIFAVGLPLSWYSILALTCEFDKTLNEKFRCHPCFENEKFVFLIDTILSLILPLFVTILVTFGLLIRIIRLRLRIFRFPSKKWRRCKRLTRQMVLFSLIYLIGLVPYVLTRLNSLYNFWPSINLPWCIQIADTFTYVPCCFSSFLSIYAFPEIWTNQRNRRHKHHHHHLHKTKRRHETIPVSASTILTAIE</sequence>
<gene>
    <name evidence="11" type="ORF">TOA249_LOCUS13166</name>
</gene>
<keyword evidence="8" id="KW-0807">Transducer</keyword>
<dbReference type="GO" id="GO:0004930">
    <property type="term" value="F:G protein-coupled receptor activity"/>
    <property type="evidence" value="ECO:0007669"/>
    <property type="project" value="UniProtKB-KW"/>
</dbReference>
<evidence type="ECO:0000313" key="12">
    <source>
        <dbReference type="Proteomes" id="UP000663838"/>
    </source>
</evidence>
<accession>A0A821EVH7</accession>
<dbReference type="InterPro" id="IPR000276">
    <property type="entry name" value="GPCR_Rhodpsn"/>
</dbReference>
<dbReference type="InterPro" id="IPR050569">
    <property type="entry name" value="TAAR"/>
</dbReference>
<evidence type="ECO:0000313" key="11">
    <source>
        <dbReference type="EMBL" id="CAF4639320.1"/>
    </source>
</evidence>
<proteinExistence type="predicted"/>
<dbReference type="Pfam" id="PF00001">
    <property type="entry name" value="7tm_1"/>
    <property type="match status" value="1"/>
</dbReference>